<proteinExistence type="predicted"/>
<feature type="compositionally biased region" description="Acidic residues" evidence="10">
    <location>
        <begin position="546"/>
        <end position="569"/>
    </location>
</feature>
<dbReference type="Proteomes" id="UP001281761">
    <property type="component" value="Unassembled WGS sequence"/>
</dbReference>
<feature type="domain" description="Protein kinase" evidence="11">
    <location>
        <begin position="30"/>
        <end position="487"/>
    </location>
</feature>
<evidence type="ECO:0000256" key="7">
    <source>
        <dbReference type="ARBA" id="ARBA00047899"/>
    </source>
</evidence>
<gene>
    <name evidence="12" type="ORF">BLNAU_6233</name>
</gene>
<reference evidence="12 13" key="1">
    <citation type="journal article" date="2022" name="bioRxiv">
        <title>Genomics of Preaxostyla Flagellates Illuminates Evolutionary Transitions and the Path Towards Mitochondrial Loss.</title>
        <authorList>
            <person name="Novak L.V.F."/>
            <person name="Treitli S.C."/>
            <person name="Pyrih J."/>
            <person name="Halakuc P."/>
            <person name="Pipaliya S.V."/>
            <person name="Vacek V."/>
            <person name="Brzon O."/>
            <person name="Soukal P."/>
            <person name="Eme L."/>
            <person name="Dacks J.B."/>
            <person name="Karnkowska A."/>
            <person name="Elias M."/>
            <person name="Hampl V."/>
        </authorList>
    </citation>
    <scope>NUCLEOTIDE SEQUENCE [LARGE SCALE GENOMIC DNA]</scope>
    <source>
        <strain evidence="12">NAU3</strain>
        <tissue evidence="12">Gut</tissue>
    </source>
</reference>
<dbReference type="GO" id="GO:0016740">
    <property type="term" value="F:transferase activity"/>
    <property type="evidence" value="ECO:0007669"/>
    <property type="project" value="UniProtKB-KW"/>
</dbReference>
<dbReference type="PANTHER" id="PTHR47634:SF9">
    <property type="entry name" value="PROTEIN KINASE DOMAIN-CONTAINING PROTEIN-RELATED"/>
    <property type="match status" value="1"/>
</dbReference>
<feature type="compositionally biased region" description="Basic and acidic residues" evidence="10">
    <location>
        <begin position="1174"/>
        <end position="1186"/>
    </location>
</feature>
<evidence type="ECO:0000313" key="12">
    <source>
        <dbReference type="EMBL" id="KAK2958730.1"/>
    </source>
</evidence>
<dbReference type="PROSITE" id="PS00108">
    <property type="entry name" value="PROTEIN_KINASE_ST"/>
    <property type="match status" value="1"/>
</dbReference>
<feature type="compositionally biased region" description="Polar residues" evidence="10">
    <location>
        <begin position="268"/>
        <end position="291"/>
    </location>
</feature>
<dbReference type="Gene3D" id="1.10.510.10">
    <property type="entry name" value="Transferase(Phosphotransferase) domain 1"/>
    <property type="match status" value="2"/>
</dbReference>
<evidence type="ECO:0000256" key="8">
    <source>
        <dbReference type="ARBA" id="ARBA00048679"/>
    </source>
</evidence>
<accession>A0ABQ9Y4U8</accession>
<keyword evidence="2" id="KW-0723">Serine/threonine-protein kinase</keyword>
<feature type="compositionally biased region" description="Low complexity" evidence="10">
    <location>
        <begin position="1270"/>
        <end position="1281"/>
    </location>
</feature>
<feature type="compositionally biased region" description="Acidic residues" evidence="10">
    <location>
        <begin position="596"/>
        <end position="623"/>
    </location>
</feature>
<dbReference type="EMBL" id="JARBJD010000035">
    <property type="protein sequence ID" value="KAK2958730.1"/>
    <property type="molecule type" value="Genomic_DNA"/>
</dbReference>
<keyword evidence="5" id="KW-0418">Kinase</keyword>
<keyword evidence="6 9" id="KW-0067">ATP-binding</keyword>
<evidence type="ECO:0000256" key="1">
    <source>
        <dbReference type="ARBA" id="ARBA00012513"/>
    </source>
</evidence>
<keyword evidence="4 9" id="KW-0547">Nucleotide-binding</keyword>
<dbReference type="PANTHER" id="PTHR47634">
    <property type="entry name" value="PROTEIN KINASE DOMAIN-CONTAINING PROTEIN-RELATED"/>
    <property type="match status" value="1"/>
</dbReference>
<protein>
    <recommendedName>
        <fullName evidence="1">non-specific serine/threonine protein kinase</fullName>
        <ecNumber evidence="1">2.7.11.1</ecNumber>
    </recommendedName>
</protein>
<feature type="compositionally biased region" description="Acidic residues" evidence="10">
    <location>
        <begin position="873"/>
        <end position="901"/>
    </location>
</feature>
<feature type="compositionally biased region" description="Low complexity" evidence="10">
    <location>
        <begin position="228"/>
        <end position="239"/>
    </location>
</feature>
<feature type="region of interest" description="Disordered" evidence="10">
    <location>
        <begin position="1333"/>
        <end position="1356"/>
    </location>
</feature>
<feature type="compositionally biased region" description="Basic and acidic residues" evidence="10">
    <location>
        <begin position="180"/>
        <end position="197"/>
    </location>
</feature>
<feature type="region of interest" description="Disordered" evidence="10">
    <location>
        <begin position="860"/>
        <end position="902"/>
    </location>
</feature>
<dbReference type="InterPro" id="IPR051334">
    <property type="entry name" value="SRPK"/>
</dbReference>
<evidence type="ECO:0000256" key="10">
    <source>
        <dbReference type="SAM" id="MobiDB-lite"/>
    </source>
</evidence>
<dbReference type="PROSITE" id="PS00107">
    <property type="entry name" value="PROTEIN_KINASE_ATP"/>
    <property type="match status" value="1"/>
</dbReference>
<organism evidence="12 13">
    <name type="scientific">Blattamonas nauphoetae</name>
    <dbReference type="NCBI Taxonomy" id="2049346"/>
    <lineage>
        <taxon>Eukaryota</taxon>
        <taxon>Metamonada</taxon>
        <taxon>Preaxostyla</taxon>
        <taxon>Oxymonadida</taxon>
        <taxon>Blattamonas</taxon>
    </lineage>
</organism>
<feature type="compositionally biased region" description="Polar residues" evidence="10">
    <location>
        <begin position="1107"/>
        <end position="1139"/>
    </location>
</feature>
<feature type="region of interest" description="Disordered" evidence="10">
    <location>
        <begin position="1246"/>
        <end position="1311"/>
    </location>
</feature>
<keyword evidence="3 12" id="KW-0808">Transferase</keyword>
<feature type="region of interest" description="Disordered" evidence="10">
    <location>
        <begin position="180"/>
        <end position="296"/>
    </location>
</feature>
<keyword evidence="13" id="KW-1185">Reference proteome</keyword>
<dbReference type="InterPro" id="IPR008271">
    <property type="entry name" value="Ser/Thr_kinase_AS"/>
</dbReference>
<evidence type="ECO:0000256" key="5">
    <source>
        <dbReference type="ARBA" id="ARBA00022777"/>
    </source>
</evidence>
<feature type="region of interest" description="Disordered" evidence="10">
    <location>
        <begin position="1035"/>
        <end position="1074"/>
    </location>
</feature>
<evidence type="ECO:0000256" key="3">
    <source>
        <dbReference type="ARBA" id="ARBA00022679"/>
    </source>
</evidence>
<evidence type="ECO:0000256" key="2">
    <source>
        <dbReference type="ARBA" id="ARBA00022527"/>
    </source>
</evidence>
<comment type="catalytic activity">
    <reaction evidence="7">
        <text>L-threonyl-[protein] + ATP = O-phospho-L-threonyl-[protein] + ADP + H(+)</text>
        <dbReference type="Rhea" id="RHEA:46608"/>
        <dbReference type="Rhea" id="RHEA-COMP:11060"/>
        <dbReference type="Rhea" id="RHEA-COMP:11605"/>
        <dbReference type="ChEBI" id="CHEBI:15378"/>
        <dbReference type="ChEBI" id="CHEBI:30013"/>
        <dbReference type="ChEBI" id="CHEBI:30616"/>
        <dbReference type="ChEBI" id="CHEBI:61977"/>
        <dbReference type="ChEBI" id="CHEBI:456216"/>
        <dbReference type="EC" id="2.7.11.1"/>
    </reaction>
</comment>
<feature type="compositionally biased region" description="Basic and acidic residues" evidence="10">
    <location>
        <begin position="577"/>
        <end position="588"/>
    </location>
</feature>
<feature type="compositionally biased region" description="Low complexity" evidence="10">
    <location>
        <begin position="1195"/>
        <end position="1207"/>
    </location>
</feature>
<dbReference type="InterPro" id="IPR000719">
    <property type="entry name" value="Prot_kinase_dom"/>
</dbReference>
<evidence type="ECO:0000313" key="13">
    <source>
        <dbReference type="Proteomes" id="UP001281761"/>
    </source>
</evidence>
<dbReference type="InterPro" id="IPR011009">
    <property type="entry name" value="Kinase-like_dom_sf"/>
</dbReference>
<feature type="compositionally biased region" description="Acidic residues" evidence="10">
    <location>
        <begin position="1338"/>
        <end position="1347"/>
    </location>
</feature>
<feature type="region of interest" description="Disordered" evidence="10">
    <location>
        <begin position="501"/>
        <end position="722"/>
    </location>
</feature>
<comment type="catalytic activity">
    <reaction evidence="8">
        <text>L-seryl-[protein] + ATP = O-phospho-L-seryl-[protein] + ADP + H(+)</text>
        <dbReference type="Rhea" id="RHEA:17989"/>
        <dbReference type="Rhea" id="RHEA-COMP:9863"/>
        <dbReference type="Rhea" id="RHEA-COMP:11604"/>
        <dbReference type="ChEBI" id="CHEBI:15378"/>
        <dbReference type="ChEBI" id="CHEBI:29999"/>
        <dbReference type="ChEBI" id="CHEBI:30616"/>
        <dbReference type="ChEBI" id="CHEBI:83421"/>
        <dbReference type="ChEBI" id="CHEBI:456216"/>
        <dbReference type="EC" id="2.7.11.1"/>
    </reaction>
</comment>
<evidence type="ECO:0000256" key="4">
    <source>
        <dbReference type="ARBA" id="ARBA00022741"/>
    </source>
</evidence>
<dbReference type="InterPro" id="IPR017441">
    <property type="entry name" value="Protein_kinase_ATP_BS"/>
</dbReference>
<feature type="region of interest" description="Disordered" evidence="10">
    <location>
        <begin position="1107"/>
        <end position="1211"/>
    </location>
</feature>
<name>A0ABQ9Y4U8_9EUKA</name>
<feature type="compositionally biased region" description="Basic and acidic residues" evidence="10">
    <location>
        <begin position="1057"/>
        <end position="1074"/>
    </location>
</feature>
<dbReference type="Pfam" id="PF00069">
    <property type="entry name" value="Pkinase"/>
    <property type="match status" value="2"/>
</dbReference>
<feature type="compositionally biased region" description="Polar residues" evidence="10">
    <location>
        <begin position="1246"/>
        <end position="1260"/>
    </location>
</feature>
<sequence length="1356" mass="154345">MSDSDDEGTADYKQGGYHPVRIGDLYNNRYKVEQKLGWGHFSTVWFCQDIVTKVPVALKIIKSAPHYMDAAKDEIKLLTHVTTGDPDGIYSVVHLLDHFVIEGPNGKHMCMVFESLGPNLLTLIKQYNYSGIPLPITKYICRQILISLDYIHTHLSIIHTDLKPENILLEWPIIGKKISTDSESERTKDKSRTDRRLVQNNDEGVDDSLKRPASEGSDQHNSGSNHLSSDANQNAQNSNLPLSQPLAPFKSSLTTHSPADKPQASIPLITSHSPASTERNRQSIPQRNNIHLSTPSPGLTLSPLLSPSHYLISSLSSPPSRYEKYNIKLVDFGNACWTHQHFTTNIQTRQYRSPEVILGYDYNTSTDIFSFGCIVFELLTGDLLFEPHSREDYDRDEDHIALFVELLGKVKKSATLKGKWSKDLFTKRGELRHIKTLNYWPLRSVLIKKYGASKRQAEMLCSFLLPCLSFDPNDRPTAAELLQHPWLEVEDGETLQNEEWTELPLAGEPDLSSKTKEEFDREREEEEGETESEHVAVEFGPVCVTSEEEFESIEEEEKESSAEGNEDDTNSQNQNKNNDRAERGREESASGGTSDSDVDEHEAEEEEEEEEEDEEEEDDEQDLFEWNGYWFGNRASTKRKSPEHRKTDSKGGFLDAIFNRAGWKKKVESRDATCSEADDERTDEKNAERRKTRSKKVGRKEEVDDEEEEEEEEEEDELSIFESLEREQMTQEMIDEMAISRAKRGKGLIHSPHRPTPHQTLKRKKTRELKQPNVFQFPPNVSALPLLNQSQQGEHAEDVMNSNVVYLRTMLEKMLVERAANVKAVGRNEFGRTGEQTEQNDAYKEMEALAQYLVNTYKTPTITGRRDERDQNEGDEEEEEEEEEEEGDEDEQEEGSSEDEALAMPMEEIERDLSVEPDGTRSHRPSIHIDPRIVSEMLGDDSNALQQTAHNDSDTVSMSDDQVEDNTQEWCVFPWELNETEENRRRIAYDVYQALLSHSSQLLSQMKDVDENTQTQMLYLKRRYFSDGDWQRSGEEQKGGFFEMLRKRDEETDSAETTEKENGEREEQEERRDRKVQITNVLSAQLRQRMEETMLAAAAQYQLQMTSNPTHHPQISTTLSDSSIPSVSPAVFSTAQPQNHEQDTVFHPSAPFGQPLPKDPKENLTRFMSDTESDPGRDTEEEEQRRLHNKQKPTSRSSSPSALMSALVTPPPSRSLPLTAVDALSPSHVTSPMGRIITKPNPIITHTHNSEISQDHNPSPLTHAHTAFDSQSDSSTSSEPSNAHPPNQTAMKRIHSRKYERDEPTRTVQYTSPFRFATVENSFSPIHLAVQSLLGADSTDEGDEAEQTEERQDEGG</sequence>
<evidence type="ECO:0000256" key="9">
    <source>
        <dbReference type="PROSITE-ProRule" id="PRU10141"/>
    </source>
</evidence>
<feature type="binding site" evidence="9">
    <location>
        <position position="59"/>
    </location>
    <ligand>
        <name>ATP</name>
        <dbReference type="ChEBI" id="CHEBI:30616"/>
    </ligand>
</feature>
<feature type="compositionally biased region" description="Acidic residues" evidence="10">
    <location>
        <begin position="703"/>
        <end position="719"/>
    </location>
</feature>
<comment type="caution">
    <text evidence="12">The sequence shown here is derived from an EMBL/GenBank/DDBJ whole genome shotgun (WGS) entry which is preliminary data.</text>
</comment>
<dbReference type="EC" id="2.7.11.1" evidence="1"/>
<feature type="compositionally biased region" description="Basic and acidic residues" evidence="10">
    <location>
        <begin position="1035"/>
        <end position="1050"/>
    </location>
</feature>
<dbReference type="SUPFAM" id="SSF56112">
    <property type="entry name" value="Protein kinase-like (PK-like)"/>
    <property type="match status" value="1"/>
</dbReference>
<dbReference type="PROSITE" id="PS50011">
    <property type="entry name" value="PROTEIN_KINASE_DOM"/>
    <property type="match status" value="1"/>
</dbReference>
<evidence type="ECO:0000256" key="6">
    <source>
        <dbReference type="ARBA" id="ARBA00022840"/>
    </source>
</evidence>
<evidence type="ECO:0000259" key="11">
    <source>
        <dbReference type="PROSITE" id="PS50011"/>
    </source>
</evidence>
<dbReference type="Gene3D" id="3.30.200.20">
    <property type="entry name" value="Phosphorylase Kinase, domain 1"/>
    <property type="match status" value="1"/>
</dbReference>
<dbReference type="CDD" id="cd14136">
    <property type="entry name" value="STKc_SRPK"/>
    <property type="match status" value="1"/>
</dbReference>
<feature type="compositionally biased region" description="Basic and acidic residues" evidence="10">
    <location>
        <begin position="511"/>
        <end position="522"/>
    </location>
</feature>
<dbReference type="SMART" id="SM00220">
    <property type="entry name" value="S_TKc"/>
    <property type="match status" value="1"/>
</dbReference>